<evidence type="ECO:0000256" key="4">
    <source>
        <dbReference type="ARBA" id="ARBA00023242"/>
    </source>
</evidence>
<keyword evidence="3" id="KW-0813">Transport</keyword>
<dbReference type="Gene3D" id="1.25.10.10">
    <property type="entry name" value="Leucine-rich Repeat Variant"/>
    <property type="match status" value="1"/>
</dbReference>
<dbReference type="InterPro" id="IPR013598">
    <property type="entry name" value="Exportin-1/Importin-b-like"/>
</dbReference>
<dbReference type="Pfam" id="PF08389">
    <property type="entry name" value="Xpo1"/>
    <property type="match status" value="1"/>
</dbReference>
<reference evidence="6" key="1">
    <citation type="submission" date="2021-06" db="EMBL/GenBank/DDBJ databases">
        <title>Parelaphostrongylus tenuis whole genome reference sequence.</title>
        <authorList>
            <person name="Garwood T.J."/>
            <person name="Larsen P.A."/>
            <person name="Fountain-Jones N.M."/>
            <person name="Garbe J.R."/>
            <person name="Macchietto M.G."/>
            <person name="Kania S.A."/>
            <person name="Gerhold R.W."/>
            <person name="Richards J.E."/>
            <person name="Wolf T.M."/>
        </authorList>
    </citation>
    <scope>NUCLEOTIDE SEQUENCE</scope>
    <source>
        <strain evidence="6">MNPRO001-30</strain>
        <tissue evidence="6">Meninges</tissue>
    </source>
</reference>
<feature type="domain" description="Exportin-1/Importin-beta-like" evidence="5">
    <location>
        <begin position="109"/>
        <end position="235"/>
    </location>
</feature>
<dbReference type="GO" id="GO:0006606">
    <property type="term" value="P:protein import into nucleus"/>
    <property type="evidence" value="ECO:0007669"/>
    <property type="project" value="TreeGrafter"/>
</dbReference>
<proteinExistence type="inferred from homology"/>
<keyword evidence="7" id="KW-1185">Reference proteome</keyword>
<accession>A0AAD5R6N8</accession>
<dbReference type="Proteomes" id="UP001196413">
    <property type="component" value="Unassembled WGS sequence"/>
</dbReference>
<dbReference type="InterPro" id="IPR016024">
    <property type="entry name" value="ARM-type_fold"/>
</dbReference>
<evidence type="ECO:0000313" key="7">
    <source>
        <dbReference type="Proteomes" id="UP001196413"/>
    </source>
</evidence>
<evidence type="ECO:0000313" key="6">
    <source>
        <dbReference type="EMBL" id="KAJ1370738.1"/>
    </source>
</evidence>
<name>A0AAD5R6N8_PARTN</name>
<dbReference type="AlphaFoldDB" id="A0AAD5R6N8"/>
<dbReference type="EMBL" id="JAHQIW010006847">
    <property type="protein sequence ID" value="KAJ1370738.1"/>
    <property type="molecule type" value="Genomic_DNA"/>
</dbReference>
<evidence type="ECO:0000259" key="5">
    <source>
        <dbReference type="Pfam" id="PF08389"/>
    </source>
</evidence>
<sequence length="929" mass="103380">MSKKVDVAAVAAKVQEFYSTNNPDQRKRLDEDLCSFKSRFPCEDTVAACILLMGSRYPGNVQYFAAISMYETVRHRYEECVANVTLMEVLKSFLIESLTSNAHVQMQSITNKLSSTLAILSLYCMPDVWSDPVATLTNIWAAQPELLLRVLAEIAAEFSNIQMPLTQRSKLKTELHKTSEDIIRIISTVMGADDASPSTRQAAVECVEQWVKLPGIGLHQWAPVLSVVFGAVSEDSAALTNLLNLLAANDELTSIDQLVYDICHYITTSLAQKIATDLADDILSEDVVSLISAVCNIAVVSVPTLIRNYKHNPALLCDLCSLFTSICSCQGSYAVDELISDLPSSFFMTLREHIASAASGSKKDDMHNIASSVSTYYAEVCRSAIDKLSYPVIDRFDEYDKQQREQFHRYRMVRSEVSIDAYFITGKDTLKFLNMELEASIAKGDLCRTECIMYLWETVADYLSESDYLEIYDNLKLCMQLSGLGEGTDEDRLANTVMKHLYALSHLIQEHDDAMYLEGHVIRLILPFVSRKAVSKEALRTLEKFVSERSNGVMLVGDDISQICYTFFMDESNTETLRLTALKCIGYVLSMKPSHDIMTILNNIMAPHLRDLEIGECIQSGEALENKKFQISIFSCLFASLNHKGGAPSTSLSDPPSVVIFRQIFPLFQRILEMQVVPISIGDKVCDAVRNAVSNFPPEHLPQMFPLVSQLLNTALFTNPAAGCSLAKTAVLVFGYDSSTTPQLCAAIRQWLESFAHNMPSQAIEEWLSLIYQIMKKNYKTLRANGEDSLPAISNAILIAGQTLTESQEPCVVRLASQVLAVIANQSISYGDEGPRLILANHGPALVKAIFVRIQVELIRATVESLSEVLFFFMKEFSAETRRVLDGLDHGDSPLVAALFREIGNLRNFKADDSPTKHGVTERCLFVIT</sequence>
<comment type="subcellular location">
    <subcellularLocation>
        <location evidence="1">Nucleus</location>
    </subcellularLocation>
</comment>
<organism evidence="6 7">
    <name type="scientific">Parelaphostrongylus tenuis</name>
    <name type="common">Meningeal worm</name>
    <dbReference type="NCBI Taxonomy" id="148309"/>
    <lineage>
        <taxon>Eukaryota</taxon>
        <taxon>Metazoa</taxon>
        <taxon>Ecdysozoa</taxon>
        <taxon>Nematoda</taxon>
        <taxon>Chromadorea</taxon>
        <taxon>Rhabditida</taxon>
        <taxon>Rhabditina</taxon>
        <taxon>Rhabditomorpha</taxon>
        <taxon>Strongyloidea</taxon>
        <taxon>Metastrongylidae</taxon>
        <taxon>Parelaphostrongylus</taxon>
    </lineage>
</organism>
<protein>
    <recommendedName>
        <fullName evidence="5">Exportin-1/Importin-beta-like domain-containing protein</fullName>
    </recommendedName>
</protein>
<dbReference type="InterPro" id="IPR011989">
    <property type="entry name" value="ARM-like"/>
</dbReference>
<evidence type="ECO:0000256" key="3">
    <source>
        <dbReference type="ARBA" id="ARBA00022448"/>
    </source>
</evidence>
<evidence type="ECO:0000256" key="2">
    <source>
        <dbReference type="ARBA" id="ARBA00007991"/>
    </source>
</evidence>
<dbReference type="GO" id="GO:0005634">
    <property type="term" value="C:nucleus"/>
    <property type="evidence" value="ECO:0007669"/>
    <property type="project" value="UniProtKB-SubCell"/>
</dbReference>
<dbReference type="PANTHER" id="PTHR12363">
    <property type="entry name" value="TRANSPORTIN 3 AND IMPORTIN 13"/>
    <property type="match status" value="1"/>
</dbReference>
<comment type="caution">
    <text evidence="6">The sequence shown here is derived from an EMBL/GenBank/DDBJ whole genome shotgun (WGS) entry which is preliminary data.</text>
</comment>
<evidence type="ECO:0000256" key="1">
    <source>
        <dbReference type="ARBA" id="ARBA00004123"/>
    </source>
</evidence>
<gene>
    <name evidence="6" type="ORF">KIN20_032539</name>
</gene>
<dbReference type="GO" id="GO:0005737">
    <property type="term" value="C:cytoplasm"/>
    <property type="evidence" value="ECO:0007669"/>
    <property type="project" value="TreeGrafter"/>
</dbReference>
<comment type="similarity">
    <text evidence="2">Belongs to the importin beta family.</text>
</comment>
<dbReference type="PANTHER" id="PTHR12363:SF33">
    <property type="entry name" value="IMPORTIN-13"/>
    <property type="match status" value="1"/>
</dbReference>
<keyword evidence="4" id="KW-0539">Nucleus</keyword>
<dbReference type="SUPFAM" id="SSF48371">
    <property type="entry name" value="ARM repeat"/>
    <property type="match status" value="1"/>
</dbReference>
<dbReference type="InterPro" id="IPR051345">
    <property type="entry name" value="Importin_beta-like_NTR"/>
</dbReference>